<dbReference type="PANTHER" id="PTHR46326">
    <property type="entry name" value="ZINC FINGER PROTEIN ZAT1-RELATED"/>
    <property type="match status" value="1"/>
</dbReference>
<evidence type="ECO:0000313" key="5">
    <source>
        <dbReference type="EMBL" id="CDY23066.1"/>
    </source>
</evidence>
<evidence type="ECO:0000256" key="2">
    <source>
        <dbReference type="SAM" id="MobiDB-lite"/>
    </source>
</evidence>
<dbReference type="Pfam" id="PF13912">
    <property type="entry name" value="zf-C2H2_6"/>
    <property type="match status" value="3"/>
</dbReference>
<dbReference type="InterPro" id="IPR036236">
    <property type="entry name" value="Znf_C2H2_sf"/>
</dbReference>
<evidence type="ECO:0000256" key="1">
    <source>
        <dbReference type="PROSITE-ProRule" id="PRU00042"/>
    </source>
</evidence>
<protein>
    <submittedName>
        <fullName evidence="4">(rape) hypothetical protein</fullName>
    </submittedName>
    <submittedName>
        <fullName evidence="5">BnaC07g31210D protein</fullName>
    </submittedName>
</protein>
<dbReference type="EMBL" id="HG994371">
    <property type="protein sequence ID" value="CAF2018109.1"/>
    <property type="molecule type" value="Genomic_DNA"/>
</dbReference>
<dbReference type="AlphaFoldDB" id="A0A078GCI2"/>
<dbReference type="PROSITE" id="PS50157">
    <property type="entry name" value="ZINC_FINGER_C2H2_2"/>
    <property type="match status" value="3"/>
</dbReference>
<keyword evidence="1" id="KW-0479">Metal-binding</keyword>
<keyword evidence="6" id="KW-1185">Reference proteome</keyword>
<dbReference type="SUPFAM" id="SSF57667">
    <property type="entry name" value="beta-beta-alpha zinc fingers"/>
    <property type="match status" value="2"/>
</dbReference>
<dbReference type="PROSITE" id="PS00028">
    <property type="entry name" value="ZINC_FINGER_C2H2_1"/>
    <property type="match status" value="3"/>
</dbReference>
<dbReference type="Proteomes" id="UP001295469">
    <property type="component" value="Chromosome C07"/>
</dbReference>
<dbReference type="InterPro" id="IPR044303">
    <property type="entry name" value="ZAT1/4/9"/>
</dbReference>
<keyword evidence="1" id="KW-0863">Zinc-finger</keyword>
<evidence type="ECO:0000313" key="4">
    <source>
        <dbReference type="EMBL" id="CAF2018109.1"/>
    </source>
</evidence>
<dbReference type="Gene3D" id="3.30.160.60">
    <property type="entry name" value="Classic Zinc Finger"/>
    <property type="match status" value="1"/>
</dbReference>
<dbReference type="SMART" id="SM00355">
    <property type="entry name" value="ZnF_C2H2"/>
    <property type="match status" value="3"/>
</dbReference>
<feature type="domain" description="C2H2-type" evidence="3">
    <location>
        <begin position="10"/>
        <end position="37"/>
    </location>
</feature>
<reference evidence="5 6" key="1">
    <citation type="journal article" date="2014" name="Science">
        <title>Plant genetics. Early allopolyploid evolution in the post-Neolithic Brassica napus oilseed genome.</title>
        <authorList>
            <person name="Chalhoub B."/>
            <person name="Denoeud F."/>
            <person name="Liu S."/>
            <person name="Parkin I.A."/>
            <person name="Tang H."/>
            <person name="Wang X."/>
            <person name="Chiquet J."/>
            <person name="Belcram H."/>
            <person name="Tong C."/>
            <person name="Samans B."/>
            <person name="Correa M."/>
            <person name="Da Silva C."/>
            <person name="Just J."/>
            <person name="Falentin C."/>
            <person name="Koh C.S."/>
            <person name="Le Clainche I."/>
            <person name="Bernard M."/>
            <person name="Bento P."/>
            <person name="Noel B."/>
            <person name="Labadie K."/>
            <person name="Alberti A."/>
            <person name="Charles M."/>
            <person name="Arnaud D."/>
            <person name="Guo H."/>
            <person name="Daviaud C."/>
            <person name="Alamery S."/>
            <person name="Jabbari K."/>
            <person name="Zhao M."/>
            <person name="Edger P.P."/>
            <person name="Chelaifa H."/>
            <person name="Tack D."/>
            <person name="Lassalle G."/>
            <person name="Mestiri I."/>
            <person name="Schnel N."/>
            <person name="Le Paslier M.C."/>
            <person name="Fan G."/>
            <person name="Renault V."/>
            <person name="Bayer P.E."/>
            <person name="Golicz A.A."/>
            <person name="Manoli S."/>
            <person name="Lee T.H."/>
            <person name="Thi V.H."/>
            <person name="Chalabi S."/>
            <person name="Hu Q."/>
            <person name="Fan C."/>
            <person name="Tollenaere R."/>
            <person name="Lu Y."/>
            <person name="Battail C."/>
            <person name="Shen J."/>
            <person name="Sidebottom C.H."/>
            <person name="Wang X."/>
            <person name="Canaguier A."/>
            <person name="Chauveau A."/>
            <person name="Berard A."/>
            <person name="Deniot G."/>
            <person name="Guan M."/>
            <person name="Liu Z."/>
            <person name="Sun F."/>
            <person name="Lim Y.P."/>
            <person name="Lyons E."/>
            <person name="Town C.D."/>
            <person name="Bancroft I."/>
            <person name="Wang X."/>
            <person name="Meng J."/>
            <person name="Ma J."/>
            <person name="Pires J.C."/>
            <person name="King G.J."/>
            <person name="Brunel D."/>
            <person name="Delourme R."/>
            <person name="Renard M."/>
            <person name="Aury J.M."/>
            <person name="Adams K.L."/>
            <person name="Batley J."/>
            <person name="Snowdon R.J."/>
            <person name="Tost J."/>
            <person name="Edwards D."/>
            <person name="Zhou Y."/>
            <person name="Hua W."/>
            <person name="Sharpe A.G."/>
            <person name="Paterson A.H."/>
            <person name="Guan C."/>
            <person name="Wincker P."/>
        </authorList>
    </citation>
    <scope>NUCLEOTIDE SEQUENCE [LARGE SCALE GENOMIC DNA]</scope>
    <source>
        <strain evidence="6">cv. Darmor-bzh</strain>
    </source>
</reference>
<accession>A0A078GCI2</accession>
<feature type="domain" description="C2H2-type" evidence="3">
    <location>
        <begin position="208"/>
        <end position="235"/>
    </location>
</feature>
<proteinExistence type="predicted"/>
<dbReference type="Proteomes" id="UP000028999">
    <property type="component" value="Unassembled WGS sequence"/>
</dbReference>
<dbReference type="Gramene" id="CDY23066">
    <property type="protein sequence ID" value="CDY23066"/>
    <property type="gene ID" value="GSBRNA2T00021536001"/>
</dbReference>
<dbReference type="PaxDb" id="3708-A0A078GCI2"/>
<dbReference type="InterPro" id="IPR013087">
    <property type="entry name" value="Znf_C2H2_type"/>
</dbReference>
<dbReference type="PANTHER" id="PTHR46326:SF19">
    <property type="entry name" value="C2H2-LIKE ZINC FINGER PROTEIN"/>
    <property type="match status" value="1"/>
</dbReference>
<reference evidence="5" key="2">
    <citation type="submission" date="2014-06" db="EMBL/GenBank/DDBJ databases">
        <authorList>
            <person name="Genoscope - CEA"/>
        </authorList>
    </citation>
    <scope>NUCLEOTIDE SEQUENCE</scope>
</reference>
<organism evidence="5 6">
    <name type="scientific">Brassica napus</name>
    <name type="common">Rape</name>
    <dbReference type="NCBI Taxonomy" id="3708"/>
    <lineage>
        <taxon>Eukaryota</taxon>
        <taxon>Viridiplantae</taxon>
        <taxon>Streptophyta</taxon>
        <taxon>Embryophyta</taxon>
        <taxon>Tracheophyta</taxon>
        <taxon>Spermatophyta</taxon>
        <taxon>Magnoliopsida</taxon>
        <taxon>eudicotyledons</taxon>
        <taxon>Gunneridae</taxon>
        <taxon>Pentapetalae</taxon>
        <taxon>rosids</taxon>
        <taxon>malvids</taxon>
        <taxon>Brassicales</taxon>
        <taxon>Brassicaceae</taxon>
        <taxon>Brassiceae</taxon>
        <taxon>Brassica</taxon>
    </lineage>
</organism>
<keyword evidence="1" id="KW-0862">Zinc</keyword>
<dbReference type="EMBL" id="LK032139">
    <property type="protein sequence ID" value="CDY23066.1"/>
    <property type="molecule type" value="Genomic_DNA"/>
</dbReference>
<evidence type="ECO:0000259" key="3">
    <source>
        <dbReference type="PROSITE" id="PS50157"/>
    </source>
</evidence>
<reference evidence="4" key="3">
    <citation type="submission" date="2021-01" db="EMBL/GenBank/DDBJ databases">
        <authorList>
            <consortium name="Genoscope - CEA"/>
            <person name="William W."/>
        </authorList>
    </citation>
    <scope>NUCLEOTIDE SEQUENCE</scope>
</reference>
<dbReference type="OMA" id="CNNLGAS"/>
<feature type="region of interest" description="Disordered" evidence="2">
    <location>
        <begin position="149"/>
        <end position="168"/>
    </location>
</feature>
<feature type="domain" description="C2H2-type" evidence="3">
    <location>
        <begin position="249"/>
        <end position="271"/>
    </location>
</feature>
<gene>
    <name evidence="5" type="primary">BnaC07g31210D</name>
    <name evidence="4" type="ORF">DARMORV10_C07P45180.1</name>
    <name evidence="5" type="ORF">GSBRNA2T00021536001</name>
</gene>
<dbReference type="GO" id="GO:0006355">
    <property type="term" value="P:regulation of DNA-templated transcription"/>
    <property type="evidence" value="ECO:0007669"/>
    <property type="project" value="InterPro"/>
</dbReference>
<dbReference type="GO" id="GO:0008270">
    <property type="term" value="F:zinc ion binding"/>
    <property type="evidence" value="ECO:0007669"/>
    <property type="project" value="UniProtKB-KW"/>
</dbReference>
<sequence length="275" mass="30838">MMYSLLNETRNCQVCKKSFPNGRALGGHMRSHSRKISASNAKSATGSTVPTLKTPTKLAANIRPNETVLMRSVHTSEVGRDPDLKREEGGQQIKGKRKFVVDVDECPSSLTAVEEGALCLVAMSKGQRPANSQNWNAIDRLLATPNEKEEYTRKSIDIDSDDDDKEDKDKYVASNVRVLTEDIDENEDEDDNDETYLVEKENQCKKKFTCDICGKVLHSYQALGGHRTSHKTKRLKICDKNGQAMVRHYKCEICGRVFESGQALGGHKKVHYVFL</sequence>
<evidence type="ECO:0000313" key="6">
    <source>
        <dbReference type="Proteomes" id="UP000028999"/>
    </source>
</evidence>
<dbReference type="STRING" id="3708.A0A078GCI2"/>
<name>A0A078GCI2_BRANA</name>